<dbReference type="AlphaFoldDB" id="A0A1B6CRB7"/>
<sequence length="281" mass="32926">YGMLVEKWIFICFYTVVWHITKTAANLGDVTEGSVHRNKDDELERVREFGGFYTFNETLAIFTDKQYENDVRIQGLLKTFRRHCPYEDFIPTSEKKTSRKFPFIVVEGIPRNTRNIVTKKLSRKVRGRHVFTPPAFMLALGESFNTTHKMRRAYFTLAVYGTACEIENLINIQPVVTTGYWIDQTAFSIVLSFPDKLPPADSPIFKWPIDLLTPDIIFFVNPPITTSNFPVSSEYKTKKTEIFRRWREPRIIEINTTRIYNEIVNNIVHHLNTTLDFTFDY</sequence>
<evidence type="ECO:0000313" key="2">
    <source>
        <dbReference type="EMBL" id="JAS15958.1"/>
    </source>
</evidence>
<feature type="signal peptide" evidence="1">
    <location>
        <begin position="1"/>
        <end position="25"/>
    </location>
</feature>
<protein>
    <submittedName>
        <fullName evidence="2">Uncharacterized protein</fullName>
    </submittedName>
</protein>
<dbReference type="EMBL" id="GEDC01021340">
    <property type="protein sequence ID" value="JAS15958.1"/>
    <property type="molecule type" value="Transcribed_RNA"/>
</dbReference>
<organism evidence="2">
    <name type="scientific">Clastoptera arizonana</name>
    <name type="common">Arizona spittle bug</name>
    <dbReference type="NCBI Taxonomy" id="38151"/>
    <lineage>
        <taxon>Eukaryota</taxon>
        <taxon>Metazoa</taxon>
        <taxon>Ecdysozoa</taxon>
        <taxon>Arthropoda</taxon>
        <taxon>Hexapoda</taxon>
        <taxon>Insecta</taxon>
        <taxon>Pterygota</taxon>
        <taxon>Neoptera</taxon>
        <taxon>Paraneoptera</taxon>
        <taxon>Hemiptera</taxon>
        <taxon>Auchenorrhyncha</taxon>
        <taxon>Cercopoidea</taxon>
        <taxon>Clastopteridae</taxon>
        <taxon>Clastoptera</taxon>
    </lineage>
</organism>
<accession>A0A1B6CRB7</accession>
<name>A0A1B6CRB7_9HEMI</name>
<evidence type="ECO:0000256" key="1">
    <source>
        <dbReference type="SAM" id="SignalP"/>
    </source>
</evidence>
<proteinExistence type="predicted"/>
<keyword evidence="1" id="KW-0732">Signal</keyword>
<reference evidence="2" key="1">
    <citation type="submission" date="2015-12" db="EMBL/GenBank/DDBJ databases">
        <title>De novo transcriptome assembly of four potential Pierce s Disease insect vectors from Arizona vineyards.</title>
        <authorList>
            <person name="Tassone E.E."/>
        </authorList>
    </citation>
    <scope>NUCLEOTIDE SEQUENCE</scope>
</reference>
<feature type="non-terminal residue" evidence="2">
    <location>
        <position position="1"/>
    </location>
</feature>
<gene>
    <name evidence="2" type="ORF">g.2543</name>
</gene>
<feature type="chain" id="PRO_5008580585" evidence="1">
    <location>
        <begin position="26"/>
        <end position="281"/>
    </location>
</feature>